<feature type="compositionally biased region" description="Acidic residues" evidence="1">
    <location>
        <begin position="159"/>
        <end position="175"/>
    </location>
</feature>
<protein>
    <submittedName>
        <fullName evidence="3">MerR family transcriptional regulator</fullName>
    </submittedName>
</protein>
<accession>A0ABS6N9R4</accession>
<dbReference type="RefSeq" id="WP_217779111.1">
    <property type="nucleotide sequence ID" value="NZ_JAHRWL010000002.1"/>
</dbReference>
<evidence type="ECO:0000259" key="2">
    <source>
        <dbReference type="PROSITE" id="PS50937"/>
    </source>
</evidence>
<feature type="domain" description="HTH merR-type" evidence="2">
    <location>
        <begin position="10"/>
        <end position="78"/>
    </location>
</feature>
<dbReference type="SMART" id="SM00422">
    <property type="entry name" value="HTH_MERR"/>
    <property type="match status" value="1"/>
</dbReference>
<organism evidence="3 4">
    <name type="scientific">Thalassococcus arenae</name>
    <dbReference type="NCBI Taxonomy" id="2851652"/>
    <lineage>
        <taxon>Bacteria</taxon>
        <taxon>Pseudomonadati</taxon>
        <taxon>Pseudomonadota</taxon>
        <taxon>Alphaproteobacteria</taxon>
        <taxon>Rhodobacterales</taxon>
        <taxon>Roseobacteraceae</taxon>
        <taxon>Thalassococcus</taxon>
    </lineage>
</organism>
<reference evidence="3" key="1">
    <citation type="submission" date="2021-06" db="EMBL/GenBank/DDBJ databases">
        <title>Thalassococcus sp. CAU 1522 isolated from sea sand, Republic of Korea.</title>
        <authorList>
            <person name="Kim W."/>
        </authorList>
    </citation>
    <scope>NUCLEOTIDE SEQUENCE</scope>
    <source>
        <strain evidence="3">CAU 1522</strain>
    </source>
</reference>
<name>A0ABS6N9R4_9RHOB</name>
<dbReference type="CDD" id="cd04765">
    <property type="entry name" value="HTH_MlrA-like_sg2"/>
    <property type="match status" value="1"/>
</dbReference>
<dbReference type="InterPro" id="IPR000551">
    <property type="entry name" value="MerR-type_HTH_dom"/>
</dbReference>
<dbReference type="EMBL" id="JAHRWL010000002">
    <property type="protein sequence ID" value="MBV2360755.1"/>
    <property type="molecule type" value="Genomic_DNA"/>
</dbReference>
<evidence type="ECO:0000313" key="3">
    <source>
        <dbReference type="EMBL" id="MBV2360755.1"/>
    </source>
</evidence>
<evidence type="ECO:0000313" key="4">
    <source>
        <dbReference type="Proteomes" id="UP001166293"/>
    </source>
</evidence>
<evidence type="ECO:0000256" key="1">
    <source>
        <dbReference type="SAM" id="MobiDB-lite"/>
    </source>
</evidence>
<gene>
    <name evidence="3" type="ORF">KUH32_13290</name>
</gene>
<proteinExistence type="predicted"/>
<dbReference type="Pfam" id="PF13411">
    <property type="entry name" value="MerR_1"/>
    <property type="match status" value="1"/>
</dbReference>
<comment type="caution">
    <text evidence="3">The sequence shown here is derived from an EMBL/GenBank/DDBJ whole genome shotgun (WGS) entry which is preliminary data.</text>
</comment>
<feature type="region of interest" description="Disordered" evidence="1">
    <location>
        <begin position="113"/>
        <end position="230"/>
    </location>
</feature>
<sequence length="270" mass="28853">MAKSRDAFRTISEVAEWLDTPAHVLRFWESKFTQIKPVKRAGGRRYYRPNDMELLGGIKKLLHEDGMTIKGAQKVLREQGVKYVAGLSTTRVTADPEPDTLVEDAPYVEVESPETVVPFARAEDDGSAGPRAGAEIEQGTDPAETEAPQADDDGRTAEPEAETDAVAEAAADGDGDAAGRDATAEDDLALPDFLKRPDASEETPPPAPDAPAVQPRVPDDPDIDAITAEPGLLGRSAALSDLPPEIAHAVAEQLPALWRHAQKLTGPVAR</sequence>
<dbReference type="PROSITE" id="PS50937">
    <property type="entry name" value="HTH_MERR_2"/>
    <property type="match status" value="1"/>
</dbReference>
<keyword evidence="4" id="KW-1185">Reference proteome</keyword>
<dbReference type="Proteomes" id="UP001166293">
    <property type="component" value="Unassembled WGS sequence"/>
</dbReference>